<dbReference type="PANTHER" id="PTHR43498:SF1">
    <property type="entry name" value="COB--COM HETERODISULFIDE REDUCTASE IRON-SULFUR SUBUNIT A"/>
    <property type="match status" value="1"/>
</dbReference>
<organism evidence="6 7">
    <name type="scientific">Eisenbergiella massiliensis</name>
    <dbReference type="NCBI Taxonomy" id="1720294"/>
    <lineage>
        <taxon>Bacteria</taxon>
        <taxon>Bacillati</taxon>
        <taxon>Bacillota</taxon>
        <taxon>Clostridia</taxon>
        <taxon>Lachnospirales</taxon>
        <taxon>Lachnospiraceae</taxon>
        <taxon>Eisenbergiella</taxon>
    </lineage>
</organism>
<evidence type="ECO:0000256" key="1">
    <source>
        <dbReference type="ARBA" id="ARBA00022485"/>
    </source>
</evidence>
<reference evidence="6 7" key="1">
    <citation type="submission" date="2018-08" db="EMBL/GenBank/DDBJ databases">
        <title>A genome reference for cultivated species of the human gut microbiota.</title>
        <authorList>
            <person name="Zou Y."/>
            <person name="Xue W."/>
            <person name="Luo G."/>
        </authorList>
    </citation>
    <scope>NUCLEOTIDE SEQUENCE [LARGE SCALE GENOMIC DNA]</scope>
    <source>
        <strain evidence="6 7">AF26-4BH</strain>
    </source>
</reference>
<dbReference type="PANTHER" id="PTHR43498">
    <property type="entry name" value="FERREDOXIN:COB-COM HETERODISULFIDE REDUCTASE SUBUNIT A"/>
    <property type="match status" value="1"/>
</dbReference>
<protein>
    <submittedName>
        <fullName evidence="6">FAD-dependent oxidoreductase</fullName>
    </submittedName>
</protein>
<dbReference type="PRINTS" id="PR00469">
    <property type="entry name" value="PNDRDTASEII"/>
</dbReference>
<accession>A0A3E3IYP7</accession>
<sequence length="988" mass="108906">MSEKITGLPIIGDVDLCVLGGKLYTVYRALSLAKQGKKVLLAVKESCLGEDICQTFRYRLSEEECSFFPEETRTKKLGLLRPDEGKRFLEDCCLEAGIMLLYGIWPVDCPEEGRDGRRDSSREEAGSRKRLVRVAAKGGLFGILCDEAWQEEEVAAAQKGYEYTVLAGGFPGMDAFEKKGSVRCGEKEVFFCLEGEEGKGLLTISLPDGGLRKRWAGQTDGSAGLLTEAQETAAEVFGRLKRELPWLQLGRFAPRAAVTVDAAEGKGGEHKAGMAKGQENRLYGPDWKRFSANKAEGCRTCAISSGDPSLRSEEAGIYRKLPVMDSAALREEHYDLVVAGGGTAGAMAALYAARGGLRTVLLEPMYTLGGTATAGGVSTYWFGNRFRDVREIDAETEKMAAPLGLPRREGIWDRADDFHPGIRGTVLARLCLEAGVELRFGSMVFGTLCERTAEGRRCCGAAAAGPDGLYGYYGRAVIDATGDGDLAVSAGADAVYGSERDCITYWASLAQYTDVNRYRNNFSSMVVSADPADMTRFILLGRRRGEQTCDHGGYVSMRESRHVKGVYTVNLKDLMDFRIYPDALYTCYSNYDPKGKLDADVIYCGVLPPQVKIQIPLSALLPCEEGGGRIEGLYVAGKAVSATHNVFPSIRMQPDLMHQGAMLGGLLAESLKQGMLPEQMECAKRREFLLKLTEDPLTLPALEGKNGEAGKQALEKTVYRITAASRTHWVDVPFIYEETEESPVTAAVTAESEEVLPLLLKRLREETSPYDWKNGRGSDGCPQECTGGLRIRLIGLCLWHGWEEEAEEYAAFVEQELSGSGLPERAGSVMCAQLLPDHGVMPETVYHMNLLGRSGKDCILPVFERALMLLAAADRDYEDIHRGIYHYVESFAYAAEHSGRKEFIPMLQKLIRFPEFAECMKEERQVALMTERLQILYLILCRALAGLGEEDGVRGLRTLQSYPAGLAVRLSAGRAEREERKRRNQKIW</sequence>
<dbReference type="Pfam" id="PF12831">
    <property type="entry name" value="FAD_oxidored"/>
    <property type="match status" value="2"/>
</dbReference>
<dbReference type="InterPro" id="IPR039650">
    <property type="entry name" value="HdrA-like"/>
</dbReference>
<proteinExistence type="predicted"/>
<keyword evidence="5" id="KW-0411">Iron-sulfur</keyword>
<dbReference type="RefSeq" id="WP_021639031.1">
    <property type="nucleotide sequence ID" value="NZ_CALBAU010000351.1"/>
</dbReference>
<keyword evidence="4" id="KW-0408">Iron</keyword>
<dbReference type="OrthoDB" id="9777740at2"/>
<dbReference type="GO" id="GO:0051539">
    <property type="term" value="F:4 iron, 4 sulfur cluster binding"/>
    <property type="evidence" value="ECO:0007669"/>
    <property type="project" value="UniProtKB-KW"/>
</dbReference>
<keyword evidence="1" id="KW-0004">4Fe-4S</keyword>
<dbReference type="AlphaFoldDB" id="A0A3E3IYP7"/>
<evidence type="ECO:0000313" key="6">
    <source>
        <dbReference type="EMBL" id="RGE72224.1"/>
    </source>
</evidence>
<evidence type="ECO:0000256" key="4">
    <source>
        <dbReference type="ARBA" id="ARBA00023004"/>
    </source>
</evidence>
<evidence type="ECO:0000313" key="7">
    <source>
        <dbReference type="Proteomes" id="UP000261166"/>
    </source>
</evidence>
<keyword evidence="3" id="KW-0560">Oxidoreductase</keyword>
<dbReference type="InterPro" id="IPR036188">
    <property type="entry name" value="FAD/NAD-bd_sf"/>
</dbReference>
<dbReference type="Proteomes" id="UP000261166">
    <property type="component" value="Unassembled WGS sequence"/>
</dbReference>
<dbReference type="GO" id="GO:0016491">
    <property type="term" value="F:oxidoreductase activity"/>
    <property type="evidence" value="ECO:0007669"/>
    <property type="project" value="UniProtKB-KW"/>
</dbReference>
<dbReference type="EMBL" id="QVLU01000007">
    <property type="protein sequence ID" value="RGE72224.1"/>
    <property type="molecule type" value="Genomic_DNA"/>
</dbReference>
<evidence type="ECO:0000256" key="5">
    <source>
        <dbReference type="ARBA" id="ARBA00023014"/>
    </source>
</evidence>
<name>A0A3E3IYP7_9FIRM</name>
<evidence type="ECO:0000256" key="3">
    <source>
        <dbReference type="ARBA" id="ARBA00023002"/>
    </source>
</evidence>
<evidence type="ECO:0000256" key="2">
    <source>
        <dbReference type="ARBA" id="ARBA00022723"/>
    </source>
</evidence>
<comment type="caution">
    <text evidence="6">The sequence shown here is derived from an EMBL/GenBank/DDBJ whole genome shotgun (WGS) entry which is preliminary data.</text>
</comment>
<dbReference type="GO" id="GO:0046872">
    <property type="term" value="F:metal ion binding"/>
    <property type="evidence" value="ECO:0007669"/>
    <property type="project" value="UniProtKB-KW"/>
</dbReference>
<gene>
    <name evidence="6" type="ORF">DWY69_10020</name>
</gene>
<dbReference type="Gene3D" id="3.50.50.60">
    <property type="entry name" value="FAD/NAD(P)-binding domain"/>
    <property type="match status" value="1"/>
</dbReference>
<dbReference type="SUPFAM" id="SSF51905">
    <property type="entry name" value="FAD/NAD(P)-binding domain"/>
    <property type="match status" value="1"/>
</dbReference>
<keyword evidence="2" id="KW-0479">Metal-binding</keyword>